<evidence type="ECO:0000256" key="6">
    <source>
        <dbReference type="ARBA" id="ARBA00023204"/>
    </source>
</evidence>
<feature type="region of interest" description="Disordered" evidence="10">
    <location>
        <begin position="285"/>
        <end position="423"/>
    </location>
</feature>
<evidence type="ECO:0000256" key="9">
    <source>
        <dbReference type="ARBA" id="ARBA00023295"/>
    </source>
</evidence>
<dbReference type="GO" id="GO:0008534">
    <property type="term" value="F:oxidized purine nucleobase lesion DNA N-glycosylase activity"/>
    <property type="evidence" value="ECO:0007669"/>
    <property type="project" value="UniProtKB-EC"/>
</dbReference>
<keyword evidence="5" id="KW-0238">DNA-binding</keyword>
<evidence type="ECO:0000256" key="5">
    <source>
        <dbReference type="ARBA" id="ARBA00023125"/>
    </source>
</evidence>
<dbReference type="InterPro" id="IPR012319">
    <property type="entry name" value="FPG_cat"/>
</dbReference>
<comment type="caution">
    <text evidence="12">The sequence shown here is derived from an EMBL/GenBank/DDBJ whole genome shotgun (WGS) entry which is preliminary data.</text>
</comment>
<dbReference type="EMBL" id="SAEB01000007">
    <property type="protein sequence ID" value="RVD84338.1"/>
    <property type="molecule type" value="Genomic_DNA"/>
</dbReference>
<reference evidence="12 13" key="1">
    <citation type="submission" date="2019-01" db="EMBL/GenBank/DDBJ databases">
        <title>Intercellular communication is required for trap formation in the nematode-trapping fungus Duddingtonia flagrans.</title>
        <authorList>
            <person name="Youssar L."/>
            <person name="Wernet V."/>
            <person name="Hensel N."/>
            <person name="Hildebrandt H.-G."/>
            <person name="Fischer R."/>
        </authorList>
    </citation>
    <scope>NUCLEOTIDE SEQUENCE [LARGE SCALE GENOMIC DNA]</scope>
    <source>
        <strain evidence="12 13">CBS H-5679</strain>
    </source>
</reference>
<feature type="domain" description="Formamidopyrimidine-DNA glycosylase catalytic" evidence="11">
    <location>
        <begin position="2"/>
        <end position="135"/>
    </location>
</feature>
<dbReference type="CDD" id="cd08972">
    <property type="entry name" value="PF_Nei_N"/>
    <property type="match status" value="1"/>
</dbReference>
<evidence type="ECO:0000313" key="13">
    <source>
        <dbReference type="Proteomes" id="UP000283090"/>
    </source>
</evidence>
<dbReference type="Gene3D" id="3.20.190.10">
    <property type="entry name" value="MutM-like, N-terminal"/>
    <property type="match status" value="1"/>
</dbReference>
<organism evidence="12 13">
    <name type="scientific">Arthrobotrys flagrans</name>
    <name type="common">Nematode-trapping fungus</name>
    <name type="synonym">Trichothecium flagrans</name>
    <dbReference type="NCBI Taxonomy" id="97331"/>
    <lineage>
        <taxon>Eukaryota</taxon>
        <taxon>Fungi</taxon>
        <taxon>Dikarya</taxon>
        <taxon>Ascomycota</taxon>
        <taxon>Pezizomycotina</taxon>
        <taxon>Orbiliomycetes</taxon>
        <taxon>Orbiliales</taxon>
        <taxon>Orbiliaceae</taxon>
        <taxon>Arthrobotrys</taxon>
    </lineage>
</organism>
<comment type="catalytic activity">
    <reaction evidence="1">
        <text>Hydrolysis of DNA containing ring-opened 7-methylguanine residues, releasing 2,6-diamino-4-hydroxy-5-(N-methyl)formamidopyrimidine.</text>
        <dbReference type="EC" id="3.2.2.23"/>
    </reaction>
</comment>
<dbReference type="SMART" id="SM01232">
    <property type="entry name" value="H2TH"/>
    <property type="match status" value="1"/>
</dbReference>
<dbReference type="SMART" id="SM00898">
    <property type="entry name" value="Fapy_DNA_glyco"/>
    <property type="match status" value="1"/>
</dbReference>
<dbReference type="PANTHER" id="PTHR22993:SF9">
    <property type="entry name" value="FORMAMIDOPYRIMIDINE-DNA GLYCOSYLASE"/>
    <property type="match status" value="1"/>
</dbReference>
<dbReference type="InterPro" id="IPR015886">
    <property type="entry name" value="H2TH_FPG"/>
</dbReference>
<dbReference type="InterPro" id="IPR010979">
    <property type="entry name" value="Ribosomal_uS13-like_H2TH"/>
</dbReference>
<evidence type="ECO:0000256" key="2">
    <source>
        <dbReference type="ARBA" id="ARBA00009409"/>
    </source>
</evidence>
<dbReference type="PROSITE" id="PS51068">
    <property type="entry name" value="FPG_CAT"/>
    <property type="match status" value="1"/>
</dbReference>
<evidence type="ECO:0000256" key="7">
    <source>
        <dbReference type="ARBA" id="ARBA00023239"/>
    </source>
</evidence>
<evidence type="ECO:0000256" key="10">
    <source>
        <dbReference type="SAM" id="MobiDB-lite"/>
    </source>
</evidence>
<keyword evidence="13" id="KW-1185">Reference proteome</keyword>
<evidence type="ECO:0000256" key="3">
    <source>
        <dbReference type="ARBA" id="ARBA00022763"/>
    </source>
</evidence>
<evidence type="ECO:0000256" key="8">
    <source>
        <dbReference type="ARBA" id="ARBA00023268"/>
    </source>
</evidence>
<dbReference type="GO" id="GO:0005634">
    <property type="term" value="C:nucleus"/>
    <property type="evidence" value="ECO:0007669"/>
    <property type="project" value="TreeGrafter"/>
</dbReference>
<dbReference type="VEuPathDB" id="FungiDB:DFL_006090"/>
<dbReference type="RefSeq" id="XP_067489882.1">
    <property type="nucleotide sequence ID" value="XM_067635454.1"/>
</dbReference>
<evidence type="ECO:0000313" key="12">
    <source>
        <dbReference type="EMBL" id="RVD84338.1"/>
    </source>
</evidence>
<evidence type="ECO:0000259" key="11">
    <source>
        <dbReference type="PROSITE" id="PS51068"/>
    </source>
</evidence>
<dbReference type="PANTHER" id="PTHR22993">
    <property type="entry name" value="FORMAMIDOPYRIMIDINE-DNA GLYCOSYLASE"/>
    <property type="match status" value="1"/>
</dbReference>
<dbReference type="GO" id="GO:0003684">
    <property type="term" value="F:damaged DNA binding"/>
    <property type="evidence" value="ECO:0007669"/>
    <property type="project" value="InterPro"/>
</dbReference>
<dbReference type="Pfam" id="PF06831">
    <property type="entry name" value="H2TH"/>
    <property type="match status" value="1"/>
</dbReference>
<dbReference type="GeneID" id="93588401"/>
<evidence type="ECO:0000256" key="1">
    <source>
        <dbReference type="ARBA" id="ARBA00001668"/>
    </source>
</evidence>
<dbReference type="OrthoDB" id="444592at2759"/>
<dbReference type="Pfam" id="PF01149">
    <property type="entry name" value="Fapy_DNA_glyco"/>
    <property type="match status" value="1"/>
</dbReference>
<keyword evidence="3" id="KW-0227">DNA damage</keyword>
<keyword evidence="6" id="KW-0234">DNA repair</keyword>
<dbReference type="GO" id="GO:0008270">
    <property type="term" value="F:zinc ion binding"/>
    <property type="evidence" value="ECO:0007669"/>
    <property type="project" value="InterPro"/>
</dbReference>
<comment type="similarity">
    <text evidence="2">Belongs to the FPG family.</text>
</comment>
<dbReference type="SUPFAM" id="SSF81624">
    <property type="entry name" value="N-terminal domain of MutM-like DNA repair proteins"/>
    <property type="match status" value="1"/>
</dbReference>
<dbReference type="InterPro" id="IPR035937">
    <property type="entry name" value="FPG_N"/>
</dbReference>
<feature type="compositionally biased region" description="Acidic residues" evidence="10">
    <location>
        <begin position="367"/>
        <end position="378"/>
    </location>
</feature>
<feature type="compositionally biased region" description="Low complexity" evidence="10">
    <location>
        <begin position="406"/>
        <end position="416"/>
    </location>
</feature>
<proteinExistence type="inferred from homology"/>
<keyword evidence="7" id="KW-0456">Lyase</keyword>
<feature type="compositionally biased region" description="Low complexity" evidence="10">
    <location>
        <begin position="289"/>
        <end position="298"/>
    </location>
</feature>
<keyword evidence="4" id="KW-0378">Hydrolase</keyword>
<dbReference type="Gene3D" id="1.10.8.50">
    <property type="match status" value="1"/>
</dbReference>
<keyword evidence="9" id="KW-0326">Glycosidase</keyword>
<name>A0A436ZZA8_ARTFL</name>
<dbReference type="STRING" id="97331.A0A436ZZA8"/>
<dbReference type="GO" id="GO:0016829">
    <property type="term" value="F:lyase activity"/>
    <property type="evidence" value="ECO:0007669"/>
    <property type="project" value="UniProtKB-KW"/>
</dbReference>
<dbReference type="GO" id="GO:0003906">
    <property type="term" value="F:DNA-(apurinic or apyrimidinic site) endonuclease activity"/>
    <property type="evidence" value="ECO:0007669"/>
    <property type="project" value="InterPro"/>
</dbReference>
<protein>
    <recommendedName>
        <fullName evidence="11">Formamidopyrimidine-DNA glycosylase catalytic domain-containing protein</fullName>
    </recommendedName>
</protein>
<dbReference type="AlphaFoldDB" id="A0A436ZZA8"/>
<gene>
    <name evidence="12" type="ORF">DFL_006090</name>
</gene>
<keyword evidence="8" id="KW-0511">Multifunctional enzyme</keyword>
<feature type="compositionally biased region" description="Basic and acidic residues" evidence="10">
    <location>
        <begin position="343"/>
        <end position="352"/>
    </location>
</feature>
<sequence length="423" mass="47449">MPEIAEITRIVHYINKYLAGKGIKNVVAKEDPIVFKDTTSSAFVKAMLGKRVVEAKQQGKYFWIEMDSPPHPVMHFGMTGWITFSKAPEAHYRADMAEEDDNKEEIEWPPRFMKFVFEMEDEGNNVAFTDARRLGRVRLIDVPAEQIRKVSPLKENGPDPVVDGLDEGWFRRVLDTRKKPIKALLLDQGFISGVGNWVGDEILYHARIHPEQYSNTLSDAQQKQLYESTMYVCKTACELLGDSSKFPEDWLFKHRWGKGKKGNVLPNGEKIDFVKVGGRTSAYVKTRQKATGGTAVKGKAGGNDDDSGEEKKTGKKRKAIKEEDDEDERDETPVKKGKRGRKPKIEDGEAKTPAKRGRKKAVKVEGSESEQEEEEESEVEVKKSSRKGKGKVKEEMVVNGKGGADTSTGTGTPSGRRSSRPKK</sequence>
<dbReference type="FunFam" id="1.10.8.50:FF:000009">
    <property type="entry name" value="Formamidopyrimidine-DNA glycosylase"/>
    <property type="match status" value="1"/>
</dbReference>
<dbReference type="GO" id="GO:0006284">
    <property type="term" value="P:base-excision repair"/>
    <property type="evidence" value="ECO:0007669"/>
    <property type="project" value="InterPro"/>
</dbReference>
<evidence type="ECO:0000256" key="4">
    <source>
        <dbReference type="ARBA" id="ARBA00022801"/>
    </source>
</evidence>
<dbReference type="SUPFAM" id="SSF46946">
    <property type="entry name" value="S13-like H2TH domain"/>
    <property type="match status" value="1"/>
</dbReference>
<accession>A0A436ZZA8</accession>
<dbReference type="Proteomes" id="UP000283090">
    <property type="component" value="Unassembled WGS sequence"/>
</dbReference>